<dbReference type="Proteomes" id="UP000828390">
    <property type="component" value="Unassembled WGS sequence"/>
</dbReference>
<evidence type="ECO:0000313" key="1">
    <source>
        <dbReference type="EMBL" id="KAH3710113.1"/>
    </source>
</evidence>
<keyword evidence="2" id="KW-1185">Reference proteome</keyword>
<proteinExistence type="predicted"/>
<organism evidence="1 2">
    <name type="scientific">Dreissena polymorpha</name>
    <name type="common">Zebra mussel</name>
    <name type="synonym">Mytilus polymorpha</name>
    <dbReference type="NCBI Taxonomy" id="45954"/>
    <lineage>
        <taxon>Eukaryota</taxon>
        <taxon>Metazoa</taxon>
        <taxon>Spiralia</taxon>
        <taxon>Lophotrochozoa</taxon>
        <taxon>Mollusca</taxon>
        <taxon>Bivalvia</taxon>
        <taxon>Autobranchia</taxon>
        <taxon>Heteroconchia</taxon>
        <taxon>Euheterodonta</taxon>
        <taxon>Imparidentia</taxon>
        <taxon>Neoheterodontei</taxon>
        <taxon>Myida</taxon>
        <taxon>Dreissenoidea</taxon>
        <taxon>Dreissenidae</taxon>
        <taxon>Dreissena</taxon>
    </lineage>
</organism>
<dbReference type="EMBL" id="JAIWYP010000014">
    <property type="protein sequence ID" value="KAH3710113.1"/>
    <property type="molecule type" value="Genomic_DNA"/>
</dbReference>
<sequence length="53" mass="6017">MSPKREGGMYASLSHSVEQTLYRHSFFPAAIRLLKRLSVVVTTEQFLDSFNAV</sequence>
<reference evidence="1" key="1">
    <citation type="journal article" date="2019" name="bioRxiv">
        <title>The Genome of the Zebra Mussel, Dreissena polymorpha: A Resource for Invasive Species Research.</title>
        <authorList>
            <person name="McCartney M.A."/>
            <person name="Auch B."/>
            <person name="Kono T."/>
            <person name="Mallez S."/>
            <person name="Zhang Y."/>
            <person name="Obille A."/>
            <person name="Becker A."/>
            <person name="Abrahante J.E."/>
            <person name="Garbe J."/>
            <person name="Badalamenti J.P."/>
            <person name="Herman A."/>
            <person name="Mangelson H."/>
            <person name="Liachko I."/>
            <person name="Sullivan S."/>
            <person name="Sone E.D."/>
            <person name="Koren S."/>
            <person name="Silverstein K.A.T."/>
            <person name="Beckman K.B."/>
            <person name="Gohl D.M."/>
        </authorList>
    </citation>
    <scope>NUCLEOTIDE SEQUENCE</scope>
    <source>
        <strain evidence="1">Duluth1</strain>
        <tissue evidence="1">Whole animal</tissue>
    </source>
</reference>
<reference evidence="1" key="2">
    <citation type="submission" date="2020-11" db="EMBL/GenBank/DDBJ databases">
        <authorList>
            <person name="McCartney M.A."/>
            <person name="Auch B."/>
            <person name="Kono T."/>
            <person name="Mallez S."/>
            <person name="Becker A."/>
            <person name="Gohl D.M."/>
            <person name="Silverstein K.A.T."/>
            <person name="Koren S."/>
            <person name="Bechman K.B."/>
            <person name="Herman A."/>
            <person name="Abrahante J.E."/>
            <person name="Garbe J."/>
        </authorList>
    </citation>
    <scope>NUCLEOTIDE SEQUENCE</scope>
    <source>
        <strain evidence="1">Duluth1</strain>
        <tissue evidence="1">Whole animal</tissue>
    </source>
</reference>
<evidence type="ECO:0000313" key="2">
    <source>
        <dbReference type="Proteomes" id="UP000828390"/>
    </source>
</evidence>
<gene>
    <name evidence="1" type="ORF">DPMN_069580</name>
</gene>
<protein>
    <submittedName>
        <fullName evidence="1">Uncharacterized protein</fullName>
    </submittedName>
</protein>
<dbReference type="AlphaFoldDB" id="A0A9D3YZS7"/>
<accession>A0A9D3YZS7</accession>
<comment type="caution">
    <text evidence="1">The sequence shown here is derived from an EMBL/GenBank/DDBJ whole genome shotgun (WGS) entry which is preliminary data.</text>
</comment>
<name>A0A9D3YZS7_DREPO</name>